<keyword evidence="10" id="KW-1185">Reference proteome</keyword>
<evidence type="ECO:0000313" key="9">
    <source>
        <dbReference type="EMBL" id="CAK1591019.1"/>
    </source>
</evidence>
<accession>A0AAV1L9I3</accession>
<evidence type="ECO:0000256" key="1">
    <source>
        <dbReference type="ARBA" id="ARBA00001968"/>
    </source>
</evidence>
<name>A0AAV1L9I3_9NEOP</name>
<keyword evidence="6" id="KW-0378">Hydrolase</keyword>
<dbReference type="GO" id="GO:0004518">
    <property type="term" value="F:nuclease activity"/>
    <property type="evidence" value="ECO:0007669"/>
    <property type="project" value="UniProtKB-KW"/>
</dbReference>
<reference evidence="9 10" key="1">
    <citation type="submission" date="2023-11" db="EMBL/GenBank/DDBJ databases">
        <authorList>
            <person name="Hedman E."/>
            <person name="Englund M."/>
            <person name="Stromberg M."/>
            <person name="Nyberg Akerstrom W."/>
            <person name="Nylinder S."/>
            <person name="Jareborg N."/>
            <person name="Kallberg Y."/>
            <person name="Kronander E."/>
        </authorList>
    </citation>
    <scope>NUCLEOTIDE SEQUENCE [LARGE SCALE GENOMIC DNA]</scope>
</reference>
<dbReference type="Proteomes" id="UP001314205">
    <property type="component" value="Unassembled WGS sequence"/>
</dbReference>
<comment type="caution">
    <text evidence="9">The sequence shown here is derived from an EMBL/GenBank/DDBJ whole genome shotgun (WGS) entry which is preliminary data.</text>
</comment>
<evidence type="ECO:0000256" key="3">
    <source>
        <dbReference type="ARBA" id="ARBA00006958"/>
    </source>
</evidence>
<protein>
    <recommendedName>
        <fullName evidence="8">DDE Tnp4 domain-containing protein</fullName>
    </recommendedName>
</protein>
<keyword evidence="4" id="KW-0540">Nuclease</keyword>
<evidence type="ECO:0000256" key="5">
    <source>
        <dbReference type="ARBA" id="ARBA00022723"/>
    </source>
</evidence>
<evidence type="ECO:0000256" key="6">
    <source>
        <dbReference type="ARBA" id="ARBA00022801"/>
    </source>
</evidence>
<comment type="subcellular location">
    <subcellularLocation>
        <location evidence="2">Nucleus</location>
    </subcellularLocation>
</comment>
<sequence length="265" mass="30124">MPTPVENLWMSSEITYREKWNFPNAVAALDGKHILFQAPAHSGSMYYCYKKYFSTVLLALVDANYKFIAIDVGAYGKNSDANIFKNSNLGKCLSDESLNMPPPKALPGGNTVVPHVIIADEAFGLSTYLMRPYSRDDIRGDEGKKIFNYRLSRARNTVEDTFGILVKKFRLFERRLLMSHDHTVTVVSAICCLHNFLRDDTCYWSERDQTITLRDMNALENFRGFGGNSTSDALAVRNAFKEYFSSESGAIPWQRRRVRAGRLSQ</sequence>
<proteinExistence type="inferred from homology"/>
<dbReference type="GO" id="GO:0016787">
    <property type="term" value="F:hydrolase activity"/>
    <property type="evidence" value="ECO:0007669"/>
    <property type="project" value="UniProtKB-KW"/>
</dbReference>
<dbReference type="Pfam" id="PF13359">
    <property type="entry name" value="DDE_Tnp_4"/>
    <property type="match status" value="1"/>
</dbReference>
<keyword evidence="7" id="KW-0539">Nucleus</keyword>
<evidence type="ECO:0000256" key="7">
    <source>
        <dbReference type="ARBA" id="ARBA00023242"/>
    </source>
</evidence>
<evidence type="ECO:0000313" key="10">
    <source>
        <dbReference type="Proteomes" id="UP001314205"/>
    </source>
</evidence>
<dbReference type="PANTHER" id="PTHR22930">
    <property type="match status" value="1"/>
</dbReference>
<organism evidence="9 10">
    <name type="scientific">Parnassius mnemosyne</name>
    <name type="common">clouded apollo</name>
    <dbReference type="NCBI Taxonomy" id="213953"/>
    <lineage>
        <taxon>Eukaryota</taxon>
        <taxon>Metazoa</taxon>
        <taxon>Ecdysozoa</taxon>
        <taxon>Arthropoda</taxon>
        <taxon>Hexapoda</taxon>
        <taxon>Insecta</taxon>
        <taxon>Pterygota</taxon>
        <taxon>Neoptera</taxon>
        <taxon>Endopterygota</taxon>
        <taxon>Lepidoptera</taxon>
        <taxon>Glossata</taxon>
        <taxon>Ditrysia</taxon>
        <taxon>Papilionoidea</taxon>
        <taxon>Papilionidae</taxon>
        <taxon>Parnassiinae</taxon>
        <taxon>Parnassini</taxon>
        <taxon>Parnassius</taxon>
        <taxon>Driopa</taxon>
    </lineage>
</organism>
<gene>
    <name evidence="9" type="ORF">PARMNEM_LOCUS11310</name>
</gene>
<evidence type="ECO:0000256" key="2">
    <source>
        <dbReference type="ARBA" id="ARBA00004123"/>
    </source>
</evidence>
<comment type="cofactor">
    <cofactor evidence="1">
        <name>a divalent metal cation</name>
        <dbReference type="ChEBI" id="CHEBI:60240"/>
    </cofactor>
</comment>
<evidence type="ECO:0000259" key="8">
    <source>
        <dbReference type="Pfam" id="PF13359"/>
    </source>
</evidence>
<dbReference type="InterPro" id="IPR027806">
    <property type="entry name" value="HARBI1_dom"/>
</dbReference>
<dbReference type="GO" id="GO:0005634">
    <property type="term" value="C:nucleus"/>
    <property type="evidence" value="ECO:0007669"/>
    <property type="project" value="UniProtKB-SubCell"/>
</dbReference>
<dbReference type="AlphaFoldDB" id="A0AAV1L9I3"/>
<dbReference type="EMBL" id="CAVLGL010000086">
    <property type="protein sequence ID" value="CAK1591019.1"/>
    <property type="molecule type" value="Genomic_DNA"/>
</dbReference>
<dbReference type="PANTHER" id="PTHR22930:SF269">
    <property type="entry name" value="NUCLEASE HARBI1-LIKE PROTEIN"/>
    <property type="match status" value="1"/>
</dbReference>
<evidence type="ECO:0000256" key="4">
    <source>
        <dbReference type="ARBA" id="ARBA00022722"/>
    </source>
</evidence>
<dbReference type="GO" id="GO:0046872">
    <property type="term" value="F:metal ion binding"/>
    <property type="evidence" value="ECO:0007669"/>
    <property type="project" value="UniProtKB-KW"/>
</dbReference>
<feature type="domain" description="DDE Tnp4" evidence="8">
    <location>
        <begin position="29"/>
        <end position="195"/>
    </location>
</feature>
<dbReference type="InterPro" id="IPR045249">
    <property type="entry name" value="HARBI1-like"/>
</dbReference>
<comment type="similarity">
    <text evidence="3">Belongs to the HARBI1 family.</text>
</comment>
<keyword evidence="5" id="KW-0479">Metal-binding</keyword>